<sequence>MRQSTTKFILNGVWQGLRTVRSYHYDDKKGELLSCQGRKNCVKRLKWEQLKRFRESLHDNNQDPDDYATDQLLQYVEQFPNTPRTDNRART</sequence>
<dbReference type="Proteomes" id="UP000827892">
    <property type="component" value="Chromosome V"/>
</dbReference>
<reference evidence="1 2" key="1">
    <citation type="submission" date="2022-02" db="EMBL/GenBank/DDBJ databases">
        <title>Chromosome-level reference genomes for two strains of Caenorhabditis briggsae: an improved platform for comparative genomics.</title>
        <authorList>
            <person name="Stevens L."/>
            <person name="Andersen E.C."/>
        </authorList>
    </citation>
    <scope>NUCLEOTIDE SEQUENCE [LARGE SCALE GENOMIC DNA]</scope>
    <source>
        <strain evidence="1">QX1410_ONT</strain>
        <tissue evidence="1">Whole-organism</tissue>
    </source>
</reference>
<proteinExistence type="predicted"/>
<evidence type="ECO:0000313" key="1">
    <source>
        <dbReference type="EMBL" id="ULT87701.1"/>
    </source>
</evidence>
<evidence type="ECO:0000313" key="2">
    <source>
        <dbReference type="Proteomes" id="UP000827892"/>
    </source>
</evidence>
<gene>
    <name evidence="1" type="ORF">L3Y34_007103</name>
</gene>
<name>A0AAE9CYQ5_CAEBR</name>
<dbReference type="PANTHER" id="PTHR47645">
    <property type="entry name" value="PROTEIN CBG08267"/>
    <property type="match status" value="1"/>
</dbReference>
<dbReference type="PANTHER" id="PTHR47645:SF1">
    <property type="entry name" value="C2H2-TYPE DOMAIN-CONTAINING PROTEIN-RELATED"/>
    <property type="match status" value="1"/>
</dbReference>
<accession>A0AAE9CYQ5</accession>
<organism evidence="1 2">
    <name type="scientific">Caenorhabditis briggsae</name>
    <dbReference type="NCBI Taxonomy" id="6238"/>
    <lineage>
        <taxon>Eukaryota</taxon>
        <taxon>Metazoa</taxon>
        <taxon>Ecdysozoa</taxon>
        <taxon>Nematoda</taxon>
        <taxon>Chromadorea</taxon>
        <taxon>Rhabditida</taxon>
        <taxon>Rhabditina</taxon>
        <taxon>Rhabditomorpha</taxon>
        <taxon>Rhabditoidea</taxon>
        <taxon>Rhabditidae</taxon>
        <taxon>Peloderinae</taxon>
        <taxon>Caenorhabditis</taxon>
    </lineage>
</organism>
<dbReference type="AlphaFoldDB" id="A0AAE9CYQ5"/>
<dbReference type="EMBL" id="CP090895">
    <property type="protein sequence ID" value="ULT87701.1"/>
    <property type="molecule type" value="Genomic_DNA"/>
</dbReference>
<protein>
    <submittedName>
        <fullName evidence="1">Uncharacterized protein</fullName>
    </submittedName>
</protein>